<evidence type="ECO:0000313" key="3">
    <source>
        <dbReference type="Proteomes" id="UP000094008"/>
    </source>
</evidence>
<evidence type="ECO:0000313" key="2">
    <source>
        <dbReference type="EMBL" id="OBB90484.1"/>
    </source>
</evidence>
<comment type="caution">
    <text evidence="2">The sequence shown here is derived from an EMBL/GenBank/DDBJ whole genome shotgun (WGS) entry which is preliminary data.</text>
</comment>
<dbReference type="AlphaFoldDB" id="A0A1A0W415"/>
<dbReference type="EMBL" id="LZSY01000093">
    <property type="protein sequence ID" value="OBB90484.1"/>
    <property type="molecule type" value="Genomic_DNA"/>
</dbReference>
<name>A0A1A0W415_MYCPR</name>
<feature type="region of interest" description="Disordered" evidence="1">
    <location>
        <begin position="49"/>
        <end position="72"/>
    </location>
</feature>
<organism evidence="2 3">
    <name type="scientific">Mycolicibacterium peregrinum</name>
    <name type="common">Mycobacterium peregrinum</name>
    <dbReference type="NCBI Taxonomy" id="43304"/>
    <lineage>
        <taxon>Bacteria</taxon>
        <taxon>Bacillati</taxon>
        <taxon>Actinomycetota</taxon>
        <taxon>Actinomycetes</taxon>
        <taxon>Mycobacteriales</taxon>
        <taxon>Mycobacteriaceae</taxon>
        <taxon>Mycolicibacterium</taxon>
    </lineage>
</organism>
<sequence length="72" mass="7139">MLPTFVGGELNPEMPAYSMAAVIAFATGHCQFSAGISGTPTAEVRAGRERAVTPAVSAPDDGASAPGSCALT</sequence>
<reference evidence="3" key="1">
    <citation type="submission" date="2016-06" db="EMBL/GenBank/DDBJ databases">
        <authorList>
            <person name="Sutton G."/>
            <person name="Brinkac L."/>
            <person name="Sanka R."/>
            <person name="Adams M."/>
            <person name="Lau E."/>
            <person name="Mehaffy C."/>
            <person name="Tameris M."/>
            <person name="Hatherill M."/>
            <person name="Hanekom W."/>
            <person name="Mahomed H."/>
            <person name="Mcshane H."/>
        </authorList>
    </citation>
    <scope>NUCLEOTIDE SEQUENCE [LARGE SCALE GENOMIC DNA]</scope>
    <source>
        <strain evidence="3">852002-10433_SCH5171157</strain>
    </source>
</reference>
<dbReference type="Proteomes" id="UP000094008">
    <property type="component" value="Unassembled WGS sequence"/>
</dbReference>
<accession>A0A1A0W415</accession>
<evidence type="ECO:0000256" key="1">
    <source>
        <dbReference type="SAM" id="MobiDB-lite"/>
    </source>
</evidence>
<proteinExistence type="predicted"/>
<protein>
    <submittedName>
        <fullName evidence="2">Uncharacterized protein</fullName>
    </submittedName>
</protein>
<gene>
    <name evidence="2" type="ORF">A5779_25915</name>
</gene>